<dbReference type="Proteomes" id="UP001177744">
    <property type="component" value="Unassembled WGS sequence"/>
</dbReference>
<organism evidence="2 3">
    <name type="scientific">Cnephaeus nilssonii</name>
    <name type="common">Northern bat</name>
    <name type="synonym">Eptesicus nilssonii</name>
    <dbReference type="NCBI Taxonomy" id="3371016"/>
    <lineage>
        <taxon>Eukaryota</taxon>
        <taxon>Metazoa</taxon>
        <taxon>Chordata</taxon>
        <taxon>Craniata</taxon>
        <taxon>Vertebrata</taxon>
        <taxon>Euteleostomi</taxon>
        <taxon>Mammalia</taxon>
        <taxon>Eutheria</taxon>
        <taxon>Laurasiatheria</taxon>
        <taxon>Chiroptera</taxon>
        <taxon>Yangochiroptera</taxon>
        <taxon>Vespertilionidae</taxon>
        <taxon>Cnephaeus</taxon>
    </lineage>
</organism>
<evidence type="ECO:0000313" key="3">
    <source>
        <dbReference type="Proteomes" id="UP001177744"/>
    </source>
</evidence>
<sequence>MLRGRKGWWTERGLEQRQHLLAERQDLHVEQLKAAWAEPSTWTLALQGGWPGPAGSSRAPRHDASPAVPLPHPHLHPHPLYPLMQQRMSTAPATSHQAQVPRCLGSPCQAARYPSLQLACTPALGERPRSPGMLPRGETA</sequence>
<gene>
    <name evidence="2" type="ORF">QTO34_002601</name>
</gene>
<name>A0AA40LM74_CNENI</name>
<evidence type="ECO:0000256" key="1">
    <source>
        <dbReference type="SAM" id="MobiDB-lite"/>
    </source>
</evidence>
<protein>
    <submittedName>
        <fullName evidence="2">Uncharacterized protein</fullName>
    </submittedName>
</protein>
<proteinExistence type="predicted"/>
<comment type="caution">
    <text evidence="2">The sequence shown here is derived from an EMBL/GenBank/DDBJ whole genome shotgun (WGS) entry which is preliminary data.</text>
</comment>
<keyword evidence="3" id="KW-1185">Reference proteome</keyword>
<evidence type="ECO:0000313" key="2">
    <source>
        <dbReference type="EMBL" id="KAK1336568.1"/>
    </source>
</evidence>
<feature type="region of interest" description="Disordered" evidence="1">
    <location>
        <begin position="47"/>
        <end position="80"/>
    </location>
</feature>
<reference evidence="2" key="1">
    <citation type="submission" date="2023-06" db="EMBL/GenBank/DDBJ databases">
        <title>Reference genome for the Northern bat (Eptesicus nilssonii), a most northern bat species.</title>
        <authorList>
            <person name="Laine V.N."/>
            <person name="Pulliainen A.T."/>
            <person name="Lilley T.M."/>
        </authorList>
    </citation>
    <scope>NUCLEOTIDE SEQUENCE</scope>
    <source>
        <strain evidence="2">BLF_Eptnil</strain>
        <tissue evidence="2">Kidney</tissue>
    </source>
</reference>
<dbReference type="AlphaFoldDB" id="A0AA40LM74"/>
<accession>A0AA40LM74</accession>
<dbReference type="EMBL" id="JAULJE010000012">
    <property type="protein sequence ID" value="KAK1336568.1"/>
    <property type="molecule type" value="Genomic_DNA"/>
</dbReference>